<dbReference type="CDD" id="cd00653">
    <property type="entry name" value="RNA_pol_B_RPB2"/>
    <property type="match status" value="1"/>
</dbReference>
<dbReference type="Gene3D" id="2.40.50.100">
    <property type="match status" value="1"/>
</dbReference>
<dbReference type="Gene3D" id="2.40.270.10">
    <property type="entry name" value="DNA-directed RNA polymerase, subunit 2, domain 6"/>
    <property type="match status" value="2"/>
</dbReference>
<evidence type="ECO:0000259" key="11">
    <source>
        <dbReference type="Pfam" id="PF04563"/>
    </source>
</evidence>
<keyword evidence="5" id="KW-0804">Transcription</keyword>
<feature type="domain" description="RNA polymerase Rpb2" evidence="10">
    <location>
        <begin position="288"/>
        <end position="387"/>
    </location>
</feature>
<dbReference type="GO" id="GO:0000428">
    <property type="term" value="C:DNA-directed RNA polymerase complex"/>
    <property type="evidence" value="ECO:0007669"/>
    <property type="project" value="UniProtKB-KW"/>
</dbReference>
<dbReference type="Proteomes" id="UP000886381">
    <property type="component" value="Unassembled WGS sequence"/>
</dbReference>
<evidence type="ECO:0000256" key="2">
    <source>
        <dbReference type="ARBA" id="ARBA00022478"/>
    </source>
</evidence>
<dbReference type="InterPro" id="IPR010243">
    <property type="entry name" value="RNA_pol_bsu_bac"/>
</dbReference>
<keyword evidence="3 14" id="KW-0808">Transferase</keyword>
<evidence type="ECO:0000259" key="10">
    <source>
        <dbReference type="Pfam" id="PF04561"/>
    </source>
</evidence>
<keyword evidence="4 14" id="KW-0548">Nucleotidyltransferase</keyword>
<evidence type="ECO:0000256" key="7">
    <source>
        <dbReference type="RuleBase" id="RU000434"/>
    </source>
</evidence>
<dbReference type="Pfam" id="PF04563">
    <property type="entry name" value="RNA_pol_Rpb2_1"/>
    <property type="match status" value="1"/>
</dbReference>
<keyword evidence="2 14" id="KW-0240">DNA-directed RNA polymerase</keyword>
<reference evidence="14" key="1">
    <citation type="journal article" date="2020" name="mSystems">
        <title>Genome- and Community-Level Interaction Insights into Carbon Utilization and Element Cycling Functions of Hydrothermarchaeota in Hydrothermal Sediment.</title>
        <authorList>
            <person name="Zhou Z."/>
            <person name="Liu Y."/>
            <person name="Xu W."/>
            <person name="Pan J."/>
            <person name="Luo Z.H."/>
            <person name="Li M."/>
        </authorList>
    </citation>
    <scope>NUCLEOTIDE SEQUENCE [LARGE SCALE GENOMIC DNA]</scope>
    <source>
        <strain evidence="14">HyVt-28</strain>
    </source>
</reference>
<dbReference type="PROSITE" id="PS01166">
    <property type="entry name" value="RNA_POL_BETA"/>
    <property type="match status" value="1"/>
</dbReference>
<dbReference type="InterPro" id="IPR037033">
    <property type="entry name" value="DNA-dir_RNAP_su2_hyb_sf"/>
</dbReference>
<dbReference type="PANTHER" id="PTHR20856">
    <property type="entry name" value="DNA-DIRECTED RNA POLYMERASE I SUBUNIT 2"/>
    <property type="match status" value="1"/>
</dbReference>
<dbReference type="AlphaFoldDB" id="A0A7V0LVD9"/>
<evidence type="ECO:0000256" key="4">
    <source>
        <dbReference type="ARBA" id="ARBA00022695"/>
    </source>
</evidence>
<dbReference type="InterPro" id="IPR007120">
    <property type="entry name" value="DNA-dir_RNAP_su2_dom"/>
</dbReference>
<dbReference type="EMBL" id="DRDR01000157">
    <property type="protein sequence ID" value="HDL60525.1"/>
    <property type="molecule type" value="Genomic_DNA"/>
</dbReference>
<name>A0A7V0LVD9_UNCW3</name>
<dbReference type="NCBIfam" id="TIGR02013">
    <property type="entry name" value="rpoB"/>
    <property type="match status" value="1"/>
</dbReference>
<dbReference type="Pfam" id="PF00562">
    <property type="entry name" value="RNA_pol_Rpb2_6"/>
    <property type="match status" value="1"/>
</dbReference>
<evidence type="ECO:0000259" key="9">
    <source>
        <dbReference type="Pfam" id="PF00562"/>
    </source>
</evidence>
<dbReference type="Pfam" id="PF10385">
    <property type="entry name" value="RNA_pol_Rpb2_45"/>
    <property type="match status" value="1"/>
</dbReference>
<dbReference type="GO" id="GO:0003899">
    <property type="term" value="F:DNA-directed RNA polymerase activity"/>
    <property type="evidence" value="ECO:0007669"/>
    <property type="project" value="UniProtKB-EC"/>
</dbReference>
<evidence type="ECO:0000313" key="14">
    <source>
        <dbReference type="EMBL" id="HDL60525.1"/>
    </source>
</evidence>
<dbReference type="SUPFAM" id="SSF64484">
    <property type="entry name" value="beta and beta-prime subunits of DNA dependent RNA-polymerase"/>
    <property type="match status" value="1"/>
</dbReference>
<feature type="domain" description="RNA polymerase Rpb2" evidence="10">
    <location>
        <begin position="142"/>
        <end position="213"/>
    </location>
</feature>
<evidence type="ECO:0000259" key="13">
    <source>
        <dbReference type="Pfam" id="PF10385"/>
    </source>
</evidence>
<dbReference type="GO" id="GO:0006351">
    <property type="term" value="P:DNA-templated transcription"/>
    <property type="evidence" value="ECO:0007669"/>
    <property type="project" value="InterPro"/>
</dbReference>
<dbReference type="NCBIfam" id="NF001616">
    <property type="entry name" value="PRK00405.1"/>
    <property type="match status" value="1"/>
</dbReference>
<feature type="domain" description="DNA-directed RNA polymerase beta subunit external 1" evidence="13">
    <location>
        <begin position="525"/>
        <end position="590"/>
    </location>
</feature>
<dbReference type="Gene3D" id="2.40.50.150">
    <property type="match status" value="2"/>
</dbReference>
<feature type="domain" description="RNA polymerase beta subunit protrusion" evidence="11">
    <location>
        <begin position="16"/>
        <end position="432"/>
    </location>
</feature>
<proteinExistence type="inferred from homology"/>
<dbReference type="Gene3D" id="2.30.150.10">
    <property type="entry name" value="DNA-directed RNA polymerase, beta subunit, external 1 domain"/>
    <property type="match status" value="1"/>
</dbReference>
<dbReference type="Gene3D" id="3.90.1100.10">
    <property type="match status" value="2"/>
</dbReference>
<organism evidence="14">
    <name type="scientific">candidate division WOR-3 bacterium</name>
    <dbReference type="NCBI Taxonomy" id="2052148"/>
    <lineage>
        <taxon>Bacteria</taxon>
        <taxon>Bacteria division WOR-3</taxon>
    </lineage>
</organism>
<dbReference type="GO" id="GO:0032549">
    <property type="term" value="F:ribonucleoside binding"/>
    <property type="evidence" value="ECO:0007669"/>
    <property type="project" value="InterPro"/>
</dbReference>
<dbReference type="InterPro" id="IPR007121">
    <property type="entry name" value="RNA_pol_bsu_CS"/>
</dbReference>
<feature type="domain" description="RNA polymerase Rpb2" evidence="12">
    <location>
        <begin position="446"/>
        <end position="514"/>
    </location>
</feature>
<dbReference type="GO" id="GO:0003677">
    <property type="term" value="F:DNA binding"/>
    <property type="evidence" value="ECO:0007669"/>
    <property type="project" value="InterPro"/>
</dbReference>
<dbReference type="InterPro" id="IPR042107">
    <property type="entry name" value="DNA-dir_RNA_pol_bsu_ext_1_sf"/>
</dbReference>
<evidence type="ECO:0000256" key="6">
    <source>
        <dbReference type="ARBA" id="ARBA00048552"/>
    </source>
</evidence>
<dbReference type="EC" id="2.7.7.6" evidence="1"/>
<protein>
    <recommendedName>
        <fullName evidence="1">DNA-directed RNA polymerase</fullName>
        <ecNumber evidence="1">2.7.7.6</ecNumber>
    </recommendedName>
</protein>
<accession>A0A7V0LVD9</accession>
<evidence type="ECO:0000256" key="8">
    <source>
        <dbReference type="SAM" id="Coils"/>
    </source>
</evidence>
<sequence length="1040" mass="118383">MKRLSEKPEPYEMPNLLMVQLQSFAQLLEEKVPPEKRSKKSIHGVFQEIFPITDIHNKYSLEYVEYRIDPPKRTPEECKEKSLTYSAALWAKLSLKKKNEETGQFEEAITQEAYICDIPYMTERGTFVINGVERVIVNQLHRSPGVYLETEAKGAAAYKALLVPYRGPWVEITIDGSKNIGITVSKRRKIPVTRFFRAIGYSRTEDIFRLLVDTRKVKVKDLRGDEPYLIIHDIVNKETGVVLKEGPVKLEDIGLQTLKDLKISEIEVANLDDPAVDVIYATYRQDRIKGEEGAIGNVYRTLRYTPPPEDKEEARKYIRDFFFSPQKFYMGEVGRFKLNLRLGLKTPLEVENLEPEDMVSVVRALLRLYKGEEQEDDVDDLSNRRVRSVGELLYEQFRIAFARLSKLIKERMVLSDDASLTPRKLVNPRLVTASLLSYFTTERLSQFLDQTNPLSELTHKRRLSALGKGGLTRETAGFEVRDVHPSHYGRLCPIETPEGQNIGLITSLTTYAKIDRFGFLMTPLRKVKNGYVTDEIQELTPHEEANYKIAPADTPVDPKTGKILGDTVWVRYKGAYPLVKPEEVDFIDVSPRQLVSPSASLIPFLEHDDANRALMGSNMQRQAVPLLEPEPPIVGTGMEKKIARDSGSVVLARTNGEVVYVDSKKIVLKVPKRGRKSLLEEKTEVYELTKFGRSNQNTLINQRPLVRVGDKVKAGQVMADASATKNGELALGKNLLVAFIPWYGYNFEDAIVVSENLLKKDTFTSIHILEYEVEVRETKLGPEEITRDLPNVSEEELKNLDDNGIVRIGAEVKPGDILVGKVTPKGERELTPEERLIYAIFSEKAKDVRDTSKRVPPGVTGVVVDVVVLSRRKDDPLSIKVTREKKLEAERRAEAAKKQVREKLKQKIKELLVGEKLKKSLRTREGRILKRQGEKIDSELFEKFHPVKINFEEDIIENTEKLELVRGLLREAQELERKIIDRMNMEMEQIERGDELPPGVLQLVKVYVAQKRKLQVGDKLSGRHGNKGVVAKIAPQEDMP</sequence>
<comment type="catalytic activity">
    <reaction evidence="6">
        <text>RNA(n) + a ribonucleoside 5'-triphosphate = RNA(n+1) + diphosphate</text>
        <dbReference type="Rhea" id="RHEA:21248"/>
        <dbReference type="Rhea" id="RHEA-COMP:14527"/>
        <dbReference type="Rhea" id="RHEA-COMP:17342"/>
        <dbReference type="ChEBI" id="CHEBI:33019"/>
        <dbReference type="ChEBI" id="CHEBI:61557"/>
        <dbReference type="ChEBI" id="CHEBI:140395"/>
        <dbReference type="EC" id="2.7.7.6"/>
    </reaction>
</comment>
<dbReference type="InterPro" id="IPR007645">
    <property type="entry name" value="RNA_pol_Rpb2_3"/>
</dbReference>
<keyword evidence="8" id="KW-0175">Coiled coil</keyword>
<comment type="similarity">
    <text evidence="7">Belongs to the RNA polymerase beta chain family.</text>
</comment>
<feature type="non-terminal residue" evidence="14">
    <location>
        <position position="1040"/>
    </location>
</feature>
<dbReference type="InterPro" id="IPR007642">
    <property type="entry name" value="RNA_pol_Rpb2_2"/>
</dbReference>
<dbReference type="InterPro" id="IPR037034">
    <property type="entry name" value="RNA_pol_Rpb2_2_sf"/>
</dbReference>
<evidence type="ECO:0000256" key="3">
    <source>
        <dbReference type="ARBA" id="ARBA00022679"/>
    </source>
</evidence>
<gene>
    <name evidence="14" type="primary">rpoB</name>
    <name evidence="14" type="ORF">ENH14_03610</name>
</gene>
<feature type="coiled-coil region" evidence="8">
    <location>
        <begin position="879"/>
        <end position="910"/>
    </location>
</feature>
<evidence type="ECO:0000256" key="1">
    <source>
        <dbReference type="ARBA" id="ARBA00012418"/>
    </source>
</evidence>
<comment type="caution">
    <text evidence="14">The sequence shown here is derived from an EMBL/GenBank/DDBJ whole genome shotgun (WGS) entry which is preliminary data.</text>
</comment>
<dbReference type="Pfam" id="PF04561">
    <property type="entry name" value="RNA_pol_Rpb2_2"/>
    <property type="match status" value="2"/>
</dbReference>
<dbReference type="InterPro" id="IPR014724">
    <property type="entry name" value="RNA_pol_RPB2_OB-fold"/>
</dbReference>
<evidence type="ECO:0000256" key="5">
    <source>
        <dbReference type="ARBA" id="ARBA00023163"/>
    </source>
</evidence>
<evidence type="ECO:0000259" key="12">
    <source>
        <dbReference type="Pfam" id="PF04565"/>
    </source>
</evidence>
<feature type="domain" description="DNA-directed RNA polymerase subunit 2 hybrid-binding" evidence="9">
    <location>
        <begin position="652"/>
        <end position="1040"/>
    </location>
</feature>
<dbReference type="InterPro" id="IPR019462">
    <property type="entry name" value="DNA-dir_RNA_pol_bsu_external_1"/>
</dbReference>
<dbReference type="Gene3D" id="3.90.1110.10">
    <property type="entry name" value="RNA polymerase Rpb2, domain 2"/>
    <property type="match status" value="2"/>
</dbReference>
<dbReference type="InterPro" id="IPR007644">
    <property type="entry name" value="RNA_pol_bsu_protrusion"/>
</dbReference>
<dbReference type="InterPro" id="IPR015712">
    <property type="entry name" value="DNA-dir_RNA_pol_su2"/>
</dbReference>
<dbReference type="Pfam" id="PF04565">
    <property type="entry name" value="RNA_pol_Rpb2_3"/>
    <property type="match status" value="1"/>
</dbReference>